<evidence type="ECO:0000256" key="3">
    <source>
        <dbReference type="ARBA" id="ARBA00022475"/>
    </source>
</evidence>
<evidence type="ECO:0000256" key="1">
    <source>
        <dbReference type="ARBA" id="ARBA00004251"/>
    </source>
</evidence>
<dbReference type="AlphaFoldDB" id="A0A1B6C162"/>
<keyword evidence="4" id="KW-0812">Transmembrane</keyword>
<evidence type="ECO:0000256" key="8">
    <source>
        <dbReference type="ARBA" id="ARBA00023136"/>
    </source>
</evidence>
<evidence type="ECO:0000256" key="5">
    <source>
        <dbReference type="ARBA" id="ARBA00022729"/>
    </source>
</evidence>
<dbReference type="PANTHER" id="PTHR31764:SF0">
    <property type="entry name" value="GENERATIVE CELL SPECIFIC-1_HAP2 DOMAIN-CONTAINING PROTEIN"/>
    <property type="match status" value="1"/>
</dbReference>
<sequence length="283" mass="32222">MRLVNFICMFSVLFQSTINTSEIFNKPIASELYDQQDCKQSSKNTVKIKITLTTCNDNSSNGGLSSKHFEGSCKKKFIIKIKIKSLQSIGKETKVFSVQEVTDSHTNKKLQLLNPLVVKIKQHDVYELYTLKRKRKSINGLVTEEVINNECQNFTGCQTNTESPTCGYTYNEGVIIPFSEGFCCSCDTNINNARQPCEIDSESKDDIELEPERSFKKIRSINKVGDDNDVNEENNSEDQKDEETESDAQENEFYDQKTQSGDEETKSDDLEIESDDQIDKETE</sequence>
<feature type="compositionally biased region" description="Acidic residues" evidence="11">
    <location>
        <begin position="227"/>
        <end position="253"/>
    </location>
</feature>
<protein>
    <recommendedName>
        <fullName evidence="13">Generative cell specific-1/HAP2 domain-containing protein</fullName>
    </recommendedName>
</protein>
<organism evidence="14">
    <name type="scientific">Clastoptera arizonana</name>
    <name type="common">Arizona spittle bug</name>
    <dbReference type="NCBI Taxonomy" id="38151"/>
    <lineage>
        <taxon>Eukaryota</taxon>
        <taxon>Metazoa</taxon>
        <taxon>Ecdysozoa</taxon>
        <taxon>Arthropoda</taxon>
        <taxon>Hexapoda</taxon>
        <taxon>Insecta</taxon>
        <taxon>Pterygota</taxon>
        <taxon>Neoptera</taxon>
        <taxon>Paraneoptera</taxon>
        <taxon>Hemiptera</taxon>
        <taxon>Auchenorrhyncha</taxon>
        <taxon>Cercopoidea</taxon>
        <taxon>Clastopteridae</taxon>
        <taxon>Clastoptera</taxon>
    </lineage>
</organism>
<keyword evidence="9" id="KW-1015">Disulfide bond</keyword>
<accession>A0A1B6C162</accession>
<comment type="subcellular location">
    <subcellularLocation>
        <location evidence="1">Cell membrane</location>
        <topology evidence="1">Single-pass type I membrane protein</topology>
    </subcellularLocation>
</comment>
<proteinExistence type="inferred from homology"/>
<evidence type="ECO:0000256" key="9">
    <source>
        <dbReference type="ARBA" id="ARBA00023157"/>
    </source>
</evidence>
<dbReference type="GO" id="GO:0007338">
    <property type="term" value="P:single fertilization"/>
    <property type="evidence" value="ECO:0007669"/>
    <property type="project" value="UniProtKB-KW"/>
</dbReference>
<keyword evidence="7" id="KW-0446">Lipid-binding</keyword>
<evidence type="ECO:0000256" key="12">
    <source>
        <dbReference type="SAM" id="SignalP"/>
    </source>
</evidence>
<dbReference type="InterPro" id="IPR018928">
    <property type="entry name" value="HAP2/GCS1_dom"/>
</dbReference>
<feature type="chain" id="PRO_5008580025" description="Generative cell specific-1/HAP2 domain-containing protein" evidence="12">
    <location>
        <begin position="21"/>
        <end position="283"/>
    </location>
</feature>
<evidence type="ECO:0000256" key="10">
    <source>
        <dbReference type="ARBA" id="ARBA00023279"/>
    </source>
</evidence>
<keyword evidence="6" id="KW-1133">Transmembrane helix</keyword>
<reference evidence="14" key="1">
    <citation type="submission" date="2015-12" db="EMBL/GenBank/DDBJ databases">
        <title>De novo transcriptome assembly of four potential Pierce s Disease insect vectors from Arizona vineyards.</title>
        <authorList>
            <person name="Tassone E.E."/>
        </authorList>
    </citation>
    <scope>NUCLEOTIDE SEQUENCE</scope>
</reference>
<evidence type="ECO:0000259" key="13">
    <source>
        <dbReference type="Pfam" id="PF10699"/>
    </source>
</evidence>
<feature type="signal peptide" evidence="12">
    <location>
        <begin position="1"/>
        <end position="20"/>
    </location>
</feature>
<keyword evidence="8" id="KW-0472">Membrane</keyword>
<keyword evidence="10" id="KW-0278">Fertilization</keyword>
<dbReference type="InterPro" id="IPR040326">
    <property type="entry name" value="HAP2/GCS1"/>
</dbReference>
<dbReference type="GO" id="GO:0005886">
    <property type="term" value="C:plasma membrane"/>
    <property type="evidence" value="ECO:0007669"/>
    <property type="project" value="UniProtKB-SubCell"/>
</dbReference>
<evidence type="ECO:0000256" key="7">
    <source>
        <dbReference type="ARBA" id="ARBA00023121"/>
    </source>
</evidence>
<keyword evidence="5 12" id="KW-0732">Signal</keyword>
<feature type="domain" description="Generative cell specific-1/HAP2" evidence="13">
    <location>
        <begin position="72"/>
        <end position="189"/>
    </location>
</feature>
<dbReference type="Pfam" id="PF10699">
    <property type="entry name" value="HAP2-GCS1"/>
    <property type="match status" value="1"/>
</dbReference>
<name>A0A1B6C162_9HEMI</name>
<feature type="non-terminal residue" evidence="14">
    <location>
        <position position="283"/>
    </location>
</feature>
<dbReference type="EMBL" id="GEDC01030047">
    <property type="protein sequence ID" value="JAS07251.1"/>
    <property type="molecule type" value="Transcribed_RNA"/>
</dbReference>
<evidence type="ECO:0000256" key="4">
    <source>
        <dbReference type="ARBA" id="ARBA00022692"/>
    </source>
</evidence>
<comment type="similarity">
    <text evidence="2">Belongs to the HAP2/GCS1 family.</text>
</comment>
<dbReference type="GO" id="GO:0008289">
    <property type="term" value="F:lipid binding"/>
    <property type="evidence" value="ECO:0007669"/>
    <property type="project" value="UniProtKB-KW"/>
</dbReference>
<dbReference type="PANTHER" id="PTHR31764">
    <property type="entry name" value="PROTEIN HAPLESS 2"/>
    <property type="match status" value="1"/>
</dbReference>
<evidence type="ECO:0000313" key="14">
    <source>
        <dbReference type="EMBL" id="JAS07251.1"/>
    </source>
</evidence>
<keyword evidence="3" id="KW-1003">Cell membrane</keyword>
<evidence type="ECO:0000256" key="11">
    <source>
        <dbReference type="SAM" id="MobiDB-lite"/>
    </source>
</evidence>
<evidence type="ECO:0000256" key="2">
    <source>
        <dbReference type="ARBA" id="ARBA00010929"/>
    </source>
</evidence>
<feature type="region of interest" description="Disordered" evidence="11">
    <location>
        <begin position="219"/>
        <end position="283"/>
    </location>
</feature>
<gene>
    <name evidence="14" type="ORF">g.10906</name>
</gene>
<evidence type="ECO:0000256" key="6">
    <source>
        <dbReference type="ARBA" id="ARBA00022989"/>
    </source>
</evidence>